<dbReference type="AlphaFoldDB" id="A0A7S8C2P4"/>
<dbReference type="EMBL" id="CP058214">
    <property type="protein sequence ID" value="QPC42251.1"/>
    <property type="molecule type" value="Genomic_DNA"/>
</dbReference>
<sequence>MSSGLTCIVPLAGPDVVQPGGRIKPLSEVEGMPLVERAITSRRWWREGLVNSSGLIFVLRSDLPETAVIDRVLQTRFPGCRTVRLGGLTRGALLSAMAGSALVDRFDTPLCIDLVDILYEIDPGPVAAFLSDPGADGLVPWFRASEPSYSYLVTDDAGHVTETAEKRVISQRASAGTYFFRNAAVFLKAAAWSMTATRDGPNGGPVFVCPAYNGLIEAGGRIDAIEVHEVVPLSPAFHAPMGAG</sequence>
<organism evidence="1 2">
    <name type="scientific">Kaustia mangrovi</name>
    <dbReference type="NCBI Taxonomy" id="2593653"/>
    <lineage>
        <taxon>Bacteria</taxon>
        <taxon>Pseudomonadati</taxon>
        <taxon>Pseudomonadota</taxon>
        <taxon>Alphaproteobacteria</taxon>
        <taxon>Hyphomicrobiales</taxon>
        <taxon>Parvibaculaceae</taxon>
        <taxon>Kaustia</taxon>
    </lineage>
</organism>
<proteinExistence type="predicted"/>
<reference evidence="1 2" key="1">
    <citation type="submission" date="2020-06" db="EMBL/GenBank/DDBJ databases">
        <title>Genome sequence of 2 isolates from Red Sea Mangroves.</title>
        <authorList>
            <person name="Sefrji F."/>
            <person name="Michoud G."/>
            <person name="Merlino G."/>
            <person name="Daffonchio D."/>
        </authorList>
    </citation>
    <scope>NUCLEOTIDE SEQUENCE [LARGE SCALE GENOMIC DNA]</scope>
    <source>
        <strain evidence="1 2">R1DC25</strain>
    </source>
</reference>
<gene>
    <name evidence="1" type="ORF">HW532_05760</name>
</gene>
<dbReference type="RefSeq" id="WP_213163482.1">
    <property type="nucleotide sequence ID" value="NZ_CP058214.1"/>
</dbReference>
<dbReference type="InterPro" id="IPR029044">
    <property type="entry name" value="Nucleotide-diphossugar_trans"/>
</dbReference>
<evidence type="ECO:0000313" key="1">
    <source>
        <dbReference type="EMBL" id="QPC42251.1"/>
    </source>
</evidence>
<accession>A0A7S8C2P4</accession>
<protein>
    <submittedName>
        <fullName evidence="1">Uncharacterized protein</fullName>
    </submittedName>
</protein>
<dbReference type="Proteomes" id="UP000593594">
    <property type="component" value="Chromosome"/>
</dbReference>
<dbReference type="Gene3D" id="3.90.550.10">
    <property type="entry name" value="Spore Coat Polysaccharide Biosynthesis Protein SpsA, Chain A"/>
    <property type="match status" value="1"/>
</dbReference>
<dbReference type="KEGG" id="kmn:HW532_05760"/>
<dbReference type="SUPFAM" id="SSF53448">
    <property type="entry name" value="Nucleotide-diphospho-sugar transferases"/>
    <property type="match status" value="1"/>
</dbReference>
<name>A0A7S8C2P4_9HYPH</name>
<evidence type="ECO:0000313" key="2">
    <source>
        <dbReference type="Proteomes" id="UP000593594"/>
    </source>
</evidence>
<keyword evidence="2" id="KW-1185">Reference proteome</keyword>